<dbReference type="PROSITE" id="PS00356">
    <property type="entry name" value="HTH_LACI_1"/>
    <property type="match status" value="1"/>
</dbReference>
<dbReference type="InterPro" id="IPR010982">
    <property type="entry name" value="Lambda_DNA-bd_dom_sf"/>
</dbReference>
<keyword evidence="1" id="KW-0805">Transcription regulation</keyword>
<dbReference type="EMBL" id="CP094984">
    <property type="protein sequence ID" value="UON92483.1"/>
    <property type="molecule type" value="Genomic_DNA"/>
</dbReference>
<evidence type="ECO:0000259" key="4">
    <source>
        <dbReference type="PROSITE" id="PS50932"/>
    </source>
</evidence>
<dbReference type="CDD" id="cd06267">
    <property type="entry name" value="PBP1_LacI_sugar_binding-like"/>
    <property type="match status" value="1"/>
</dbReference>
<dbReference type="Gene3D" id="1.10.260.40">
    <property type="entry name" value="lambda repressor-like DNA-binding domains"/>
    <property type="match status" value="1"/>
</dbReference>
<dbReference type="Pfam" id="PF13377">
    <property type="entry name" value="Peripla_BP_3"/>
    <property type="match status" value="1"/>
</dbReference>
<dbReference type="Proteomes" id="UP000829758">
    <property type="component" value="Chromosome"/>
</dbReference>
<feature type="domain" description="HTH lacI-type" evidence="4">
    <location>
        <begin position="4"/>
        <end position="58"/>
    </location>
</feature>
<dbReference type="InterPro" id="IPR046335">
    <property type="entry name" value="LacI/GalR-like_sensor"/>
</dbReference>
<dbReference type="CDD" id="cd01392">
    <property type="entry name" value="HTH_LacI"/>
    <property type="match status" value="1"/>
</dbReference>
<evidence type="ECO:0000313" key="5">
    <source>
        <dbReference type="EMBL" id="MCC3273678.1"/>
    </source>
</evidence>
<accession>A0A9X1M8Y7</accession>
<name>A0A9X1M8Y7_9MICC</name>
<evidence type="ECO:0000313" key="6">
    <source>
        <dbReference type="EMBL" id="UON92483.1"/>
    </source>
</evidence>
<dbReference type="PROSITE" id="PS50932">
    <property type="entry name" value="HTH_LACI_2"/>
    <property type="match status" value="1"/>
</dbReference>
<dbReference type="InterPro" id="IPR000843">
    <property type="entry name" value="HTH_LacI"/>
</dbReference>
<evidence type="ECO:0000313" key="7">
    <source>
        <dbReference type="Proteomes" id="UP000829758"/>
    </source>
</evidence>
<dbReference type="Gene3D" id="3.40.50.2300">
    <property type="match status" value="2"/>
</dbReference>
<dbReference type="AlphaFoldDB" id="A0A9X1M8Y7"/>
<dbReference type="InterPro" id="IPR028082">
    <property type="entry name" value="Peripla_BP_I"/>
</dbReference>
<sequence>MKRVGIKEVAERAGVSWKTVSNVMNNRPVVHPETRARVLQAVEELGYTPNLIGRQLRQGSTRAIALVVPDLHNPYFGVLAQTLEHAAKQRGYTISIEISGGTVDIEQHYLHGWHGRLFDGLIFSPSAVTAEAIAKRTDPTPLVLLGERIISTDVPHVAIDNVASSVDLVRHLVEGGRRRIAFLGADSTGGISTGSQRFEGYKAALRFAGLPYDAALVAATNSWFRQDGYDLAQQILATPGVDAIVCANDLLAVGALAAARDLGRQVPSDLALVGWDNIDEVSYTSPGLTSVAPDLPALAEAALDSVLGELAGEVVIPHRLMERESSAPAVRA</sequence>
<dbReference type="GO" id="GO:0000976">
    <property type="term" value="F:transcription cis-regulatory region binding"/>
    <property type="evidence" value="ECO:0007669"/>
    <property type="project" value="TreeGrafter"/>
</dbReference>
<evidence type="ECO:0000256" key="3">
    <source>
        <dbReference type="ARBA" id="ARBA00023163"/>
    </source>
</evidence>
<dbReference type="SUPFAM" id="SSF53822">
    <property type="entry name" value="Periplasmic binding protein-like I"/>
    <property type="match status" value="1"/>
</dbReference>
<protein>
    <submittedName>
        <fullName evidence="5">LacI family transcriptional regulator</fullName>
    </submittedName>
</protein>
<evidence type="ECO:0000313" key="8">
    <source>
        <dbReference type="Proteomes" id="UP001155145"/>
    </source>
</evidence>
<dbReference type="PANTHER" id="PTHR30146">
    <property type="entry name" value="LACI-RELATED TRANSCRIPTIONAL REPRESSOR"/>
    <property type="match status" value="1"/>
</dbReference>
<gene>
    <name evidence="5" type="ORF">LJ755_13185</name>
    <name evidence="6" type="ORF">MUK71_02170</name>
</gene>
<evidence type="ECO:0000256" key="2">
    <source>
        <dbReference type="ARBA" id="ARBA00023125"/>
    </source>
</evidence>
<dbReference type="Proteomes" id="UP001155145">
    <property type="component" value="Unassembled WGS sequence"/>
</dbReference>
<reference evidence="5" key="1">
    <citation type="submission" date="2021-10" db="EMBL/GenBank/DDBJ databases">
        <title>Novel species in genus Arthrobacter.</title>
        <authorList>
            <person name="Liu Y."/>
        </authorList>
    </citation>
    <scope>NUCLEOTIDE SEQUENCE</scope>
    <source>
        <strain evidence="5">Zg-Y462</strain>
        <strain evidence="7">zg-Y462</strain>
    </source>
</reference>
<keyword evidence="2" id="KW-0238">DNA-binding</keyword>
<dbReference type="EMBL" id="JAJFZT010000008">
    <property type="protein sequence ID" value="MCC3273678.1"/>
    <property type="molecule type" value="Genomic_DNA"/>
</dbReference>
<dbReference type="GO" id="GO:0003700">
    <property type="term" value="F:DNA-binding transcription factor activity"/>
    <property type="evidence" value="ECO:0007669"/>
    <property type="project" value="TreeGrafter"/>
</dbReference>
<keyword evidence="3" id="KW-0804">Transcription</keyword>
<dbReference type="Pfam" id="PF00356">
    <property type="entry name" value="LacI"/>
    <property type="match status" value="1"/>
</dbReference>
<organism evidence="5 8">
    <name type="scientific">Arthrobacter zhangbolii</name>
    <dbReference type="NCBI Taxonomy" id="2886936"/>
    <lineage>
        <taxon>Bacteria</taxon>
        <taxon>Bacillati</taxon>
        <taxon>Actinomycetota</taxon>
        <taxon>Actinomycetes</taxon>
        <taxon>Micrococcales</taxon>
        <taxon>Micrococcaceae</taxon>
        <taxon>Arthrobacter</taxon>
    </lineage>
</organism>
<dbReference type="RefSeq" id="WP_227905064.1">
    <property type="nucleotide sequence ID" value="NZ_CP094984.1"/>
</dbReference>
<evidence type="ECO:0000256" key="1">
    <source>
        <dbReference type="ARBA" id="ARBA00023015"/>
    </source>
</evidence>
<dbReference type="SUPFAM" id="SSF47413">
    <property type="entry name" value="lambda repressor-like DNA-binding domains"/>
    <property type="match status" value="1"/>
</dbReference>
<keyword evidence="7" id="KW-1185">Reference proteome</keyword>
<proteinExistence type="predicted"/>
<dbReference type="SMART" id="SM00354">
    <property type="entry name" value="HTH_LACI"/>
    <property type="match status" value="1"/>
</dbReference>
<dbReference type="PANTHER" id="PTHR30146:SF109">
    <property type="entry name" value="HTH-TYPE TRANSCRIPTIONAL REGULATOR GALS"/>
    <property type="match status" value="1"/>
</dbReference>